<evidence type="ECO:0000256" key="2">
    <source>
        <dbReference type="ARBA" id="ARBA00023002"/>
    </source>
</evidence>
<evidence type="ECO:0000313" key="4">
    <source>
        <dbReference type="EMBL" id="AWW41356.1"/>
    </source>
</evidence>
<reference evidence="4 5" key="1">
    <citation type="journal article" date="2019" name="Int. J. Syst. Evol. Microbiol.">
        <title>Streptomyces cadmiisoli sp. nov., a novel actinomycete isolated from cadmium-contaminated soil.</title>
        <authorList>
            <person name="Li K."/>
            <person name="Tang X."/>
            <person name="Zhao J."/>
            <person name="Guo Y."/>
            <person name="Tang Y."/>
            <person name="Gao J."/>
        </authorList>
    </citation>
    <scope>NUCLEOTIDE SEQUENCE [LARGE SCALE GENOMIC DNA]</scope>
    <source>
        <strain evidence="4 5">ZFG47</strain>
    </source>
</reference>
<protein>
    <submittedName>
        <fullName evidence="4">Short-chain dehydrogenase/reductase</fullName>
    </submittedName>
</protein>
<accession>A0A2Z4J8J8</accession>
<dbReference type="CDD" id="cd05374">
    <property type="entry name" value="17beta-HSD-like_SDR_c"/>
    <property type="match status" value="1"/>
</dbReference>
<dbReference type="PRINTS" id="PR00080">
    <property type="entry name" value="SDRFAMILY"/>
</dbReference>
<sequence length="277" mass="29107">MGRIWLVTGAASGLGREIARVALDAGDTVVLADRRTEGAGELASAHPGRAQAVGMDVTDPERVEAVVDGVIERYGRIDVLVNAAGRGHIGAVEETTEAELRPLMELHFFGPAALTRAVLPHMRERRSGAIVQISSLGGQISVPGMSACSAGKFALEGLSISLAQEVAPLGIKVLIAQPGAMRTNFAGAAISESARIADYEATVGGLRAHVEEVTGRQPGDPVKIATAIVSALADERTPLRLAFGNDTVDRLNEAAKSTQDERDAWEHVTRSTDFTDV</sequence>
<dbReference type="SUPFAM" id="SSF51735">
    <property type="entry name" value="NAD(P)-binding Rossmann-fold domains"/>
    <property type="match status" value="1"/>
</dbReference>
<dbReference type="NCBIfam" id="NF004824">
    <property type="entry name" value="PRK06180.1"/>
    <property type="match status" value="1"/>
</dbReference>
<dbReference type="PANTHER" id="PTHR43976:SF16">
    <property type="entry name" value="SHORT-CHAIN DEHYDROGENASE_REDUCTASE FAMILY PROTEIN"/>
    <property type="match status" value="1"/>
</dbReference>
<dbReference type="InterPro" id="IPR002347">
    <property type="entry name" value="SDR_fam"/>
</dbReference>
<dbReference type="GO" id="GO:0016491">
    <property type="term" value="F:oxidoreductase activity"/>
    <property type="evidence" value="ECO:0007669"/>
    <property type="project" value="UniProtKB-KW"/>
</dbReference>
<dbReference type="InterPro" id="IPR036291">
    <property type="entry name" value="NAD(P)-bd_dom_sf"/>
</dbReference>
<evidence type="ECO:0000313" key="5">
    <source>
        <dbReference type="Proteomes" id="UP000249616"/>
    </source>
</evidence>
<dbReference type="RefSeq" id="WP_112440771.1">
    <property type="nucleotide sequence ID" value="NZ_CP030073.1"/>
</dbReference>
<organism evidence="4 5">
    <name type="scientific">Streptomyces cadmiisoli</name>
    <dbReference type="NCBI Taxonomy" id="2184053"/>
    <lineage>
        <taxon>Bacteria</taxon>
        <taxon>Bacillati</taxon>
        <taxon>Actinomycetota</taxon>
        <taxon>Actinomycetes</taxon>
        <taxon>Kitasatosporales</taxon>
        <taxon>Streptomycetaceae</taxon>
        <taxon>Streptomyces</taxon>
        <taxon>Streptomyces aurantiacus group</taxon>
    </lineage>
</organism>
<gene>
    <name evidence="4" type="ORF">DN051_35675</name>
</gene>
<dbReference type="AlphaFoldDB" id="A0A2Z4J8J8"/>
<keyword evidence="2" id="KW-0560">Oxidoreductase</keyword>
<evidence type="ECO:0000256" key="1">
    <source>
        <dbReference type="ARBA" id="ARBA00006484"/>
    </source>
</evidence>
<dbReference type="Pfam" id="PF00106">
    <property type="entry name" value="adh_short"/>
    <property type="match status" value="1"/>
</dbReference>
<dbReference type="PRINTS" id="PR00081">
    <property type="entry name" value="GDHRDH"/>
</dbReference>
<dbReference type="KEGG" id="scad:DN051_35675"/>
<dbReference type="EMBL" id="CP030073">
    <property type="protein sequence ID" value="AWW41356.1"/>
    <property type="molecule type" value="Genomic_DNA"/>
</dbReference>
<dbReference type="PANTHER" id="PTHR43976">
    <property type="entry name" value="SHORT CHAIN DEHYDROGENASE"/>
    <property type="match status" value="1"/>
</dbReference>
<dbReference type="InterPro" id="IPR051911">
    <property type="entry name" value="SDR_oxidoreductase"/>
</dbReference>
<name>A0A2Z4J8J8_9ACTN</name>
<proteinExistence type="inferred from homology"/>
<dbReference type="Proteomes" id="UP000249616">
    <property type="component" value="Chromosome"/>
</dbReference>
<evidence type="ECO:0000256" key="3">
    <source>
        <dbReference type="RuleBase" id="RU000363"/>
    </source>
</evidence>
<comment type="similarity">
    <text evidence="1 3">Belongs to the short-chain dehydrogenases/reductases (SDR) family.</text>
</comment>
<dbReference type="Gene3D" id="3.40.50.720">
    <property type="entry name" value="NAD(P)-binding Rossmann-like Domain"/>
    <property type="match status" value="1"/>
</dbReference>
<keyword evidence="5" id="KW-1185">Reference proteome</keyword>